<dbReference type="Proteomes" id="UP000010556">
    <property type="component" value="Unassembled WGS sequence"/>
</dbReference>
<dbReference type="GO" id="GO:0016020">
    <property type="term" value="C:membrane"/>
    <property type="evidence" value="ECO:0007669"/>
    <property type="project" value="UniProtKB-SubCell"/>
</dbReference>
<protein>
    <submittedName>
        <fullName evidence="8">Cyclic AMP-dependent transcription factor ATF-6 alpha</fullName>
    </submittedName>
</protein>
<keyword evidence="6" id="KW-0539">Nucleus</keyword>
<dbReference type="GO" id="GO:0000981">
    <property type="term" value="F:DNA-binding transcription factor activity, RNA polymerase II-specific"/>
    <property type="evidence" value="ECO:0007669"/>
    <property type="project" value="TreeGrafter"/>
</dbReference>
<sequence>MLEQDFRRTNPSVNPANQRRHLLGFSAKEAQDPPDSVIRKDSHSYDHSVSSDKALMVLSEEPVLYLPPPPCQPLINTTESLRLNHELRGWVHRHEVERTKSRRMMNTQQKTRVLQDHLLLPATTHNKTTRPKMSIALPAININENVINRQDYEVMMQIDCQVMDTRVLHIKSSSVPPPLRAQQQNQTSSFSSPPAAAEAARVLSTLPGSLQ</sequence>
<organism evidence="8 9">
    <name type="scientific">Myotis davidii</name>
    <name type="common">David's myotis</name>
    <dbReference type="NCBI Taxonomy" id="225400"/>
    <lineage>
        <taxon>Eukaryota</taxon>
        <taxon>Metazoa</taxon>
        <taxon>Chordata</taxon>
        <taxon>Craniata</taxon>
        <taxon>Vertebrata</taxon>
        <taxon>Euteleostomi</taxon>
        <taxon>Mammalia</taxon>
        <taxon>Eutheria</taxon>
        <taxon>Laurasiatheria</taxon>
        <taxon>Chiroptera</taxon>
        <taxon>Yangochiroptera</taxon>
        <taxon>Vespertilionidae</taxon>
        <taxon>Myotis</taxon>
    </lineage>
</organism>
<evidence type="ECO:0000313" key="9">
    <source>
        <dbReference type="Proteomes" id="UP000010556"/>
    </source>
</evidence>
<feature type="region of interest" description="Disordered" evidence="7">
    <location>
        <begin position="1"/>
        <end position="45"/>
    </location>
</feature>
<evidence type="ECO:0000256" key="1">
    <source>
        <dbReference type="ARBA" id="ARBA00004167"/>
    </source>
</evidence>
<comment type="similarity">
    <text evidence="2">Belongs to the bZIP family. ATF subfamily.</text>
</comment>
<dbReference type="PANTHER" id="PTHR46164">
    <property type="entry name" value="ATF6, ISOFORM C"/>
    <property type="match status" value="1"/>
</dbReference>
<evidence type="ECO:0000256" key="4">
    <source>
        <dbReference type="ARBA" id="ARBA00023125"/>
    </source>
</evidence>
<reference evidence="9" key="1">
    <citation type="journal article" date="2013" name="Science">
        <title>Comparative analysis of bat genomes provides insight into the evolution of flight and immunity.</title>
        <authorList>
            <person name="Zhang G."/>
            <person name="Cowled C."/>
            <person name="Shi Z."/>
            <person name="Huang Z."/>
            <person name="Bishop-Lilly K.A."/>
            <person name="Fang X."/>
            <person name="Wynne J.W."/>
            <person name="Xiong Z."/>
            <person name="Baker M.L."/>
            <person name="Zhao W."/>
            <person name="Tachedjian M."/>
            <person name="Zhu Y."/>
            <person name="Zhou P."/>
            <person name="Jiang X."/>
            <person name="Ng J."/>
            <person name="Yang L."/>
            <person name="Wu L."/>
            <person name="Xiao J."/>
            <person name="Feng Y."/>
            <person name="Chen Y."/>
            <person name="Sun X."/>
            <person name="Zhang Y."/>
            <person name="Marsh G.A."/>
            <person name="Crameri G."/>
            <person name="Broder C.C."/>
            <person name="Frey K.G."/>
            <person name="Wang L.F."/>
            <person name="Wang J."/>
        </authorList>
    </citation>
    <scope>NUCLEOTIDE SEQUENCE [LARGE SCALE GENOMIC DNA]</scope>
</reference>
<dbReference type="AlphaFoldDB" id="L5M886"/>
<evidence type="ECO:0000256" key="3">
    <source>
        <dbReference type="ARBA" id="ARBA00023015"/>
    </source>
</evidence>
<dbReference type="PANTHER" id="PTHR46164:SF1">
    <property type="entry name" value="CYCLIC AMP-DEPENDENT TRANSCRIPTION FACTOR ATF-6 ALPHA"/>
    <property type="match status" value="1"/>
</dbReference>
<name>L5M886_MYODS</name>
<dbReference type="EMBL" id="KB103138">
    <property type="protein sequence ID" value="ELK34532.1"/>
    <property type="molecule type" value="Genomic_DNA"/>
</dbReference>
<evidence type="ECO:0000313" key="8">
    <source>
        <dbReference type="EMBL" id="ELK34532.1"/>
    </source>
</evidence>
<keyword evidence="5" id="KW-0804">Transcription</keyword>
<dbReference type="GO" id="GO:0030968">
    <property type="term" value="P:endoplasmic reticulum unfolded protein response"/>
    <property type="evidence" value="ECO:0007669"/>
    <property type="project" value="TreeGrafter"/>
</dbReference>
<dbReference type="GO" id="GO:0005634">
    <property type="term" value="C:nucleus"/>
    <property type="evidence" value="ECO:0007669"/>
    <property type="project" value="TreeGrafter"/>
</dbReference>
<accession>L5M886</accession>
<proteinExistence type="inferred from homology"/>
<evidence type="ECO:0000256" key="5">
    <source>
        <dbReference type="ARBA" id="ARBA00023163"/>
    </source>
</evidence>
<dbReference type="GO" id="GO:0000978">
    <property type="term" value="F:RNA polymerase II cis-regulatory region sequence-specific DNA binding"/>
    <property type="evidence" value="ECO:0007669"/>
    <property type="project" value="TreeGrafter"/>
</dbReference>
<dbReference type="InterPro" id="IPR051882">
    <property type="entry name" value="ATF_bZIP_TF"/>
</dbReference>
<gene>
    <name evidence="8" type="ORF">MDA_GLEAN10025025</name>
</gene>
<evidence type="ECO:0000256" key="7">
    <source>
        <dbReference type="SAM" id="MobiDB-lite"/>
    </source>
</evidence>
<feature type="compositionally biased region" description="Low complexity" evidence="7">
    <location>
        <begin position="188"/>
        <end position="200"/>
    </location>
</feature>
<evidence type="ECO:0000256" key="6">
    <source>
        <dbReference type="ARBA" id="ARBA00023242"/>
    </source>
</evidence>
<keyword evidence="9" id="KW-1185">Reference proteome</keyword>
<keyword evidence="3" id="KW-0805">Transcription regulation</keyword>
<keyword evidence="4" id="KW-0238">DNA-binding</keyword>
<feature type="region of interest" description="Disordered" evidence="7">
    <location>
        <begin position="175"/>
        <end position="211"/>
    </location>
</feature>
<comment type="subcellular location">
    <subcellularLocation>
        <location evidence="1">Membrane</location>
        <topology evidence="1">Single-pass membrane protein</topology>
    </subcellularLocation>
</comment>
<evidence type="ECO:0000256" key="2">
    <source>
        <dbReference type="ARBA" id="ARBA00009050"/>
    </source>
</evidence>